<dbReference type="RefSeq" id="WP_124952975.1">
    <property type="nucleotide sequence ID" value="NZ_RRCM01000003.1"/>
</dbReference>
<dbReference type="InterPro" id="IPR045515">
    <property type="entry name" value="DUF6440"/>
</dbReference>
<evidence type="ECO:0000313" key="3">
    <source>
        <dbReference type="Proteomes" id="UP000276982"/>
    </source>
</evidence>
<accession>A0A3P3PYG6</accession>
<keyword evidence="3" id="KW-1185">Reference proteome</keyword>
<name>A0A3P3PYG6_9FIRM</name>
<proteinExistence type="predicted"/>
<reference evidence="2 3" key="1">
    <citation type="submission" date="2018-11" db="EMBL/GenBank/DDBJ databases">
        <title>Genome sequencing of Lachnoanaerobaculum orale DSM 24553T.</title>
        <authorList>
            <person name="Kook J.-K."/>
            <person name="Park S.-N."/>
            <person name="Lim Y.K."/>
        </authorList>
    </citation>
    <scope>NUCLEOTIDE SEQUENCE [LARGE SCALE GENOMIC DNA]</scope>
    <source>
        <strain evidence="2 3">DSM 24553</strain>
    </source>
</reference>
<protein>
    <submittedName>
        <fullName evidence="2">Xylan 1,4-beta-xylosidase</fullName>
    </submittedName>
</protein>
<dbReference type="AlphaFoldDB" id="A0A3P3PYG6"/>
<evidence type="ECO:0000313" key="2">
    <source>
        <dbReference type="EMBL" id="RRJ13748.1"/>
    </source>
</evidence>
<feature type="domain" description="DUF6440" evidence="1">
    <location>
        <begin position="3"/>
        <end position="52"/>
    </location>
</feature>
<organism evidence="2 3">
    <name type="scientific">Lachnoanaerobaculum orale</name>
    <dbReference type="NCBI Taxonomy" id="979627"/>
    <lineage>
        <taxon>Bacteria</taxon>
        <taxon>Bacillati</taxon>
        <taxon>Bacillota</taxon>
        <taxon>Clostridia</taxon>
        <taxon>Lachnospirales</taxon>
        <taxon>Lachnospiraceae</taxon>
        <taxon>Lachnoanaerobaculum</taxon>
    </lineage>
</organism>
<evidence type="ECO:0000259" key="1">
    <source>
        <dbReference type="Pfam" id="PF20037"/>
    </source>
</evidence>
<gene>
    <name evidence="2" type="ORF">EHW90_12155</name>
</gene>
<comment type="caution">
    <text evidence="2">The sequence shown here is derived from an EMBL/GenBank/DDBJ whole genome shotgun (WGS) entry which is preliminary data.</text>
</comment>
<dbReference type="EMBL" id="RRCM01000003">
    <property type="protein sequence ID" value="RRJ13748.1"/>
    <property type="molecule type" value="Genomic_DNA"/>
</dbReference>
<dbReference type="Pfam" id="PF20037">
    <property type="entry name" value="DUF6440"/>
    <property type="match status" value="1"/>
</dbReference>
<sequence length="59" mass="6670">MDRFKKVYRQGVIDILEVWVDTETGVNYLFKTNGYAGGLTALLDKDGNPVITYNGKEEL</sequence>
<dbReference type="Proteomes" id="UP000276982">
    <property type="component" value="Unassembled WGS sequence"/>
</dbReference>